<keyword evidence="1" id="KW-0315">Glutamine amidotransferase</keyword>
<gene>
    <name evidence="3" type="ORF">H8711_04565</name>
</gene>
<organism evidence="3 4">
    <name type="scientific">Ligaoa zhengdingensis</name>
    <dbReference type="NCBI Taxonomy" id="2763658"/>
    <lineage>
        <taxon>Bacteria</taxon>
        <taxon>Bacillati</taxon>
        <taxon>Bacillota</taxon>
        <taxon>Clostridia</taxon>
        <taxon>Eubacteriales</taxon>
        <taxon>Oscillospiraceae</taxon>
        <taxon>Ligaoa</taxon>
    </lineage>
</organism>
<dbReference type="GO" id="GO:0003824">
    <property type="term" value="F:catalytic activity"/>
    <property type="evidence" value="ECO:0007669"/>
    <property type="project" value="InterPro"/>
</dbReference>
<keyword evidence="4" id="KW-1185">Reference proteome</keyword>
<comment type="caution">
    <text evidence="3">The sequence shown here is derived from an EMBL/GenBank/DDBJ whole genome shotgun (WGS) entry which is preliminary data.</text>
</comment>
<sequence length="236" mass="26179">MSANILWLYDDLLDLYGDSGNLLILCNRLKKMGLEPKVSRLSLGDTLDFNLYDLIYIGPGKAKNLAKASEHLAPYAGRMKEAVESGRVFFVTGNARLLFGKNFIGWDGNTYPGVGLFDYTGRETGNVFISDVVASPVFAPDTPGYGFINRTAHIDGNNGDWLFTLRSGVGDNETETEHEGNLLHNFFGTWQLGPVLVKNPHLLCEVLRRVAGDQYRDPDNTLEQKALDLTLEEFGL</sequence>
<dbReference type="RefSeq" id="WP_249282360.1">
    <property type="nucleotide sequence ID" value="NZ_JACRST010000004.1"/>
</dbReference>
<evidence type="ECO:0000256" key="1">
    <source>
        <dbReference type="ARBA" id="ARBA00022962"/>
    </source>
</evidence>
<dbReference type="Pfam" id="PF07685">
    <property type="entry name" value="GATase_3"/>
    <property type="match status" value="1"/>
</dbReference>
<proteinExistence type="predicted"/>
<dbReference type="EMBL" id="JACRST010000004">
    <property type="protein sequence ID" value="MBC8546208.1"/>
    <property type="molecule type" value="Genomic_DNA"/>
</dbReference>
<reference evidence="3" key="1">
    <citation type="submission" date="2020-08" db="EMBL/GenBank/DDBJ databases">
        <title>Genome public.</title>
        <authorList>
            <person name="Liu C."/>
            <person name="Sun Q."/>
        </authorList>
    </citation>
    <scope>NUCLEOTIDE SEQUENCE</scope>
    <source>
        <strain evidence="3">NSJ-31</strain>
    </source>
</reference>
<feature type="domain" description="CobB/CobQ-like glutamine amidotransferase" evidence="2">
    <location>
        <begin position="5"/>
        <end position="190"/>
    </location>
</feature>
<evidence type="ECO:0000313" key="4">
    <source>
        <dbReference type="Proteomes" id="UP000653127"/>
    </source>
</evidence>
<evidence type="ECO:0000313" key="3">
    <source>
        <dbReference type="EMBL" id="MBC8546208.1"/>
    </source>
</evidence>
<dbReference type="InterPro" id="IPR011698">
    <property type="entry name" value="GATase_3"/>
</dbReference>
<dbReference type="AlphaFoldDB" id="A0A926DYF2"/>
<evidence type="ECO:0000259" key="2">
    <source>
        <dbReference type="Pfam" id="PF07685"/>
    </source>
</evidence>
<dbReference type="Proteomes" id="UP000653127">
    <property type="component" value="Unassembled WGS sequence"/>
</dbReference>
<protein>
    <recommendedName>
        <fullName evidence="2">CobB/CobQ-like glutamine amidotransferase domain-containing protein</fullName>
    </recommendedName>
</protein>
<accession>A0A926DYF2</accession>
<name>A0A926DYF2_9FIRM</name>